<dbReference type="Pfam" id="PF13649">
    <property type="entry name" value="Methyltransf_25"/>
    <property type="match status" value="1"/>
</dbReference>
<dbReference type="CDD" id="cd02440">
    <property type="entry name" value="AdoMet_MTases"/>
    <property type="match status" value="1"/>
</dbReference>
<keyword evidence="1 4" id="KW-0489">Methyltransferase</keyword>
<organism evidence="4 5">
    <name type="scientific">Pelagicoccus albus</name>
    <dbReference type="NCBI Taxonomy" id="415222"/>
    <lineage>
        <taxon>Bacteria</taxon>
        <taxon>Pseudomonadati</taxon>
        <taxon>Verrucomicrobiota</taxon>
        <taxon>Opitutia</taxon>
        <taxon>Puniceicoccales</taxon>
        <taxon>Pelagicoccaceae</taxon>
        <taxon>Pelagicoccus</taxon>
    </lineage>
</organism>
<reference evidence="4 5" key="1">
    <citation type="submission" date="2020-07" db="EMBL/GenBank/DDBJ databases">
        <authorList>
            <person name="Feng X."/>
        </authorList>
    </citation>
    <scope>NUCLEOTIDE SEQUENCE [LARGE SCALE GENOMIC DNA]</scope>
    <source>
        <strain evidence="4 5">JCM23202</strain>
    </source>
</reference>
<protein>
    <submittedName>
        <fullName evidence="4">Class I SAM-dependent methyltransferase</fullName>
    </submittedName>
</protein>
<feature type="domain" description="Methyltransferase" evidence="3">
    <location>
        <begin position="58"/>
        <end position="152"/>
    </location>
</feature>
<name>A0A7X1B8F5_9BACT</name>
<dbReference type="EMBL" id="JACHVC010000013">
    <property type="protein sequence ID" value="MBC2607602.1"/>
    <property type="molecule type" value="Genomic_DNA"/>
</dbReference>
<proteinExistence type="predicted"/>
<sequence>MQDITPFQFNEFKQFGVDYGLSAEAEVYDERHGQFRDVENENRLLLDRLDLDPDSVLIDFGAGTGRLAAAAARGCRMVYAVDVSEAMLAKAKARAEAEGLSNIAFCHAGFLNYRHEGAKAAAVTASFSLHHLPDFWKGIALGRIHQMLAEGGTLFIRDIVLQDGDPLGAISDFVETQRGLGGDPLAEDAQMHFREEFSTYDWVMRGLLERHGFRIQDELFSDGVLAEYYCVKEPL</sequence>
<dbReference type="SUPFAM" id="SSF53335">
    <property type="entry name" value="S-adenosyl-L-methionine-dependent methyltransferases"/>
    <property type="match status" value="1"/>
</dbReference>
<evidence type="ECO:0000313" key="5">
    <source>
        <dbReference type="Proteomes" id="UP000526501"/>
    </source>
</evidence>
<dbReference type="AlphaFoldDB" id="A0A7X1B8F5"/>
<dbReference type="GO" id="GO:0032259">
    <property type="term" value="P:methylation"/>
    <property type="evidence" value="ECO:0007669"/>
    <property type="project" value="UniProtKB-KW"/>
</dbReference>
<gene>
    <name evidence="4" type="ORF">H5P27_16235</name>
</gene>
<evidence type="ECO:0000256" key="1">
    <source>
        <dbReference type="ARBA" id="ARBA00022603"/>
    </source>
</evidence>
<evidence type="ECO:0000313" key="4">
    <source>
        <dbReference type="EMBL" id="MBC2607602.1"/>
    </source>
</evidence>
<dbReference type="PANTHER" id="PTHR43861:SF1">
    <property type="entry name" value="TRANS-ACONITATE 2-METHYLTRANSFERASE"/>
    <property type="match status" value="1"/>
</dbReference>
<dbReference type="InterPro" id="IPR029063">
    <property type="entry name" value="SAM-dependent_MTases_sf"/>
</dbReference>
<dbReference type="GO" id="GO:0008168">
    <property type="term" value="F:methyltransferase activity"/>
    <property type="evidence" value="ECO:0007669"/>
    <property type="project" value="UniProtKB-KW"/>
</dbReference>
<comment type="caution">
    <text evidence="4">The sequence shown here is derived from an EMBL/GenBank/DDBJ whole genome shotgun (WGS) entry which is preliminary data.</text>
</comment>
<dbReference type="PANTHER" id="PTHR43861">
    <property type="entry name" value="TRANS-ACONITATE 2-METHYLTRANSFERASE-RELATED"/>
    <property type="match status" value="1"/>
</dbReference>
<dbReference type="InterPro" id="IPR041698">
    <property type="entry name" value="Methyltransf_25"/>
</dbReference>
<keyword evidence="2 4" id="KW-0808">Transferase</keyword>
<keyword evidence="5" id="KW-1185">Reference proteome</keyword>
<dbReference type="Gene3D" id="3.40.50.150">
    <property type="entry name" value="Vaccinia Virus protein VP39"/>
    <property type="match status" value="1"/>
</dbReference>
<evidence type="ECO:0000256" key="2">
    <source>
        <dbReference type="ARBA" id="ARBA00022679"/>
    </source>
</evidence>
<accession>A0A7X1B8F5</accession>
<evidence type="ECO:0000259" key="3">
    <source>
        <dbReference type="Pfam" id="PF13649"/>
    </source>
</evidence>
<dbReference type="Proteomes" id="UP000526501">
    <property type="component" value="Unassembled WGS sequence"/>
</dbReference>
<dbReference type="RefSeq" id="WP_185661478.1">
    <property type="nucleotide sequence ID" value="NZ_CAWPOO010000013.1"/>
</dbReference>